<feature type="transmembrane region" description="Helical" evidence="1">
    <location>
        <begin position="297"/>
        <end position="315"/>
    </location>
</feature>
<keyword evidence="1" id="KW-0812">Transmembrane</keyword>
<dbReference type="RefSeq" id="WP_073601698.1">
    <property type="nucleotide sequence ID" value="NZ_MRCB01000053.1"/>
</dbReference>
<accession>A0A1U7H7F6</accession>
<sequence length="464" mass="53733">MPKALDLRKNLLFFYFALVLMTAILLFLRNPVPFVREDLWGEDGRDYIAGVINHGFWQTLYLNFIQKGYLQFFKVFIAALGLGINQIFFNWEILFLPRIIAVMSYLIYACIFCLPILLFHSKIEVKYLVAIAISTCLVDLGPMDNFLVFGRILNVGFLSIYFCFLLVGYRILFIDKIRNYSLFLIDFLILLCIITQPINVFFLVFIFMDYLAKISFSFFKKREKLAIKKSLFNSSSINLFVLFIGTIIYFLSILIIDLKPKTYATVYGNPTNMEYSHKLFFGKLWFNQLLALIYERLPEFLIVFLVFFLVVFTLISKEKLLIYCLYSLIIISWMTVYWRPGLLVAIKNVESLRITVYTMASNLIFIFMTFVMLAYLIDRFSGFKIAKLKINNILIGSLVGLYIATGLHSIKTANFQPTISLKQGLCIAKASGSNREDGLVQVPANPTRDMDMLLPKKLIECKDK</sequence>
<keyword evidence="3" id="KW-1185">Reference proteome</keyword>
<comment type="caution">
    <text evidence="2">The sequence shown here is derived from an EMBL/GenBank/DDBJ whole genome shotgun (WGS) entry which is preliminary data.</text>
</comment>
<reference evidence="2 3" key="1">
    <citation type="submission" date="2016-11" db="EMBL/GenBank/DDBJ databases">
        <title>Draft Genome Sequences of Nine Cyanobacterial Strains from Diverse Habitats.</title>
        <authorList>
            <person name="Zhu T."/>
            <person name="Hou S."/>
            <person name="Lu X."/>
            <person name="Hess W.R."/>
        </authorList>
    </citation>
    <scope>NUCLEOTIDE SEQUENCE [LARGE SCALE GENOMIC DNA]</scope>
    <source>
        <strain evidence="2 3">NIES-593</strain>
    </source>
</reference>
<feature type="transmembrane region" description="Helical" evidence="1">
    <location>
        <begin position="72"/>
        <end position="89"/>
    </location>
</feature>
<keyword evidence="1" id="KW-1133">Transmembrane helix</keyword>
<proteinExistence type="predicted"/>
<evidence type="ECO:0000313" key="3">
    <source>
        <dbReference type="Proteomes" id="UP000186868"/>
    </source>
</evidence>
<feature type="transmembrane region" description="Helical" evidence="1">
    <location>
        <begin position="95"/>
        <end position="118"/>
    </location>
</feature>
<dbReference type="EMBL" id="MRCB01000053">
    <property type="protein sequence ID" value="OKH18137.1"/>
    <property type="molecule type" value="Genomic_DNA"/>
</dbReference>
<dbReference type="AlphaFoldDB" id="A0A1U7H7F6"/>
<feature type="transmembrane region" description="Helical" evidence="1">
    <location>
        <begin position="359"/>
        <end position="378"/>
    </location>
</feature>
<feature type="transmembrane region" description="Helical" evidence="1">
    <location>
        <begin position="48"/>
        <end position="65"/>
    </location>
</feature>
<feature type="transmembrane region" description="Helical" evidence="1">
    <location>
        <begin position="320"/>
        <end position="339"/>
    </location>
</feature>
<feature type="transmembrane region" description="Helical" evidence="1">
    <location>
        <begin position="231"/>
        <end position="256"/>
    </location>
</feature>
<gene>
    <name evidence="2" type="ORF">NIES593_22405</name>
</gene>
<feature type="transmembrane region" description="Helical" evidence="1">
    <location>
        <begin position="390"/>
        <end position="410"/>
    </location>
</feature>
<keyword evidence="1" id="KW-0472">Membrane</keyword>
<feature type="transmembrane region" description="Helical" evidence="1">
    <location>
        <begin position="12"/>
        <end position="28"/>
    </location>
</feature>
<name>A0A1U7H7F6_9CYAN</name>
<organism evidence="2 3">
    <name type="scientific">Hydrococcus rivularis NIES-593</name>
    <dbReference type="NCBI Taxonomy" id="1921803"/>
    <lineage>
        <taxon>Bacteria</taxon>
        <taxon>Bacillati</taxon>
        <taxon>Cyanobacteriota</taxon>
        <taxon>Cyanophyceae</taxon>
        <taxon>Pleurocapsales</taxon>
        <taxon>Hydrococcaceae</taxon>
        <taxon>Hydrococcus</taxon>
    </lineage>
</organism>
<evidence type="ECO:0000256" key="1">
    <source>
        <dbReference type="SAM" id="Phobius"/>
    </source>
</evidence>
<feature type="transmembrane region" description="Helical" evidence="1">
    <location>
        <begin position="179"/>
        <end position="196"/>
    </location>
</feature>
<evidence type="ECO:0000313" key="2">
    <source>
        <dbReference type="EMBL" id="OKH18137.1"/>
    </source>
</evidence>
<protein>
    <submittedName>
        <fullName evidence="2">Uncharacterized protein</fullName>
    </submittedName>
</protein>
<feature type="transmembrane region" description="Helical" evidence="1">
    <location>
        <begin position="148"/>
        <end position="167"/>
    </location>
</feature>
<dbReference type="Proteomes" id="UP000186868">
    <property type="component" value="Unassembled WGS sequence"/>
</dbReference>